<reference evidence="3" key="1">
    <citation type="journal article" date="2019" name="Int. J. Syst. Evol. Microbiol.">
        <title>The Global Catalogue of Microorganisms (GCM) 10K type strain sequencing project: providing services to taxonomists for standard genome sequencing and annotation.</title>
        <authorList>
            <consortium name="The Broad Institute Genomics Platform"/>
            <consortium name="The Broad Institute Genome Sequencing Center for Infectious Disease"/>
            <person name="Wu L."/>
            <person name="Ma J."/>
        </authorList>
    </citation>
    <scope>NUCLEOTIDE SEQUENCE [LARGE SCALE GENOMIC DNA]</scope>
    <source>
        <strain evidence="3">CECT 7398</strain>
    </source>
</reference>
<evidence type="ECO:0000256" key="1">
    <source>
        <dbReference type="SAM" id="Phobius"/>
    </source>
</evidence>
<keyword evidence="3" id="KW-1185">Reference proteome</keyword>
<dbReference type="InterPro" id="IPR016419">
    <property type="entry name" value="Prepilin_Pept-dep_B_prd"/>
</dbReference>
<accession>A0ABT8BXB4</accession>
<gene>
    <name evidence="2" type="ORF">QWZ16_13630</name>
</gene>
<evidence type="ECO:0000313" key="3">
    <source>
        <dbReference type="Proteomes" id="UP001238540"/>
    </source>
</evidence>
<dbReference type="EMBL" id="JAUFQC010000001">
    <property type="protein sequence ID" value="MDN3610745.1"/>
    <property type="molecule type" value="Genomic_DNA"/>
</dbReference>
<sequence>MPKKRRQKGSGLVSFLIASSLSVIVTALAISLLFSSLKRTSLRHQELSLLQSMHSVLSMMKRDLLRAGYSGSDLGVTKLEGASQTYFILQDQHRTLIAVAYASTTTNSRRIYTNVVYQRNDKHPQKLRICAKQLPRVITVNEASNFNAHFGHTCNTLFDAEHIIVTHFEIRQYDSLSRTHLPSMLRITLEIAVRASPWIKKSSSFVVKQRNV</sequence>
<organism evidence="2 3">
    <name type="scientific">Vibrio ostreicida</name>
    <dbReference type="NCBI Taxonomy" id="526588"/>
    <lineage>
        <taxon>Bacteria</taxon>
        <taxon>Pseudomonadati</taxon>
        <taxon>Pseudomonadota</taxon>
        <taxon>Gammaproteobacteria</taxon>
        <taxon>Vibrionales</taxon>
        <taxon>Vibrionaceae</taxon>
        <taxon>Vibrio</taxon>
    </lineage>
</organism>
<keyword evidence="1" id="KW-0472">Membrane</keyword>
<proteinExistence type="predicted"/>
<keyword evidence="1" id="KW-1133">Transmembrane helix</keyword>
<feature type="transmembrane region" description="Helical" evidence="1">
    <location>
        <begin position="12"/>
        <end position="34"/>
    </location>
</feature>
<name>A0ABT8BXB4_9VIBR</name>
<dbReference type="RefSeq" id="WP_290312254.1">
    <property type="nucleotide sequence ID" value="NZ_JAUFQC010000001.1"/>
</dbReference>
<dbReference type="Proteomes" id="UP001238540">
    <property type="component" value="Unassembled WGS sequence"/>
</dbReference>
<keyword evidence="1" id="KW-0812">Transmembrane</keyword>
<dbReference type="PIRSF" id="PIRSF004525">
    <property type="entry name" value="Pilin_peptidase-dep_B_prd"/>
    <property type="match status" value="1"/>
</dbReference>
<comment type="caution">
    <text evidence="2">The sequence shown here is derived from an EMBL/GenBank/DDBJ whole genome shotgun (WGS) entry which is preliminary data.</text>
</comment>
<protein>
    <submittedName>
        <fullName evidence="2">Pilus assembly protein PilW</fullName>
    </submittedName>
</protein>
<evidence type="ECO:0000313" key="2">
    <source>
        <dbReference type="EMBL" id="MDN3610745.1"/>
    </source>
</evidence>